<evidence type="ECO:0000256" key="11">
    <source>
        <dbReference type="SAM" id="Phobius"/>
    </source>
</evidence>
<dbReference type="GO" id="GO:0016020">
    <property type="term" value="C:membrane"/>
    <property type="evidence" value="ECO:0007669"/>
    <property type="project" value="UniProtKB-SubCell"/>
</dbReference>
<dbReference type="Pfam" id="PF00664">
    <property type="entry name" value="ABC_membrane"/>
    <property type="match status" value="1"/>
</dbReference>
<reference evidence="14" key="1">
    <citation type="submission" date="2023-02" db="EMBL/GenBank/DDBJ databases">
        <title>Genome of toxic invasive species Heracleum sosnowskyi carries increased number of genes despite the absence of recent whole-genome duplications.</title>
        <authorList>
            <person name="Schelkunov M."/>
            <person name="Shtratnikova V."/>
            <person name="Makarenko M."/>
            <person name="Klepikova A."/>
            <person name="Omelchenko D."/>
            <person name="Novikova G."/>
            <person name="Obukhova E."/>
            <person name="Bogdanov V."/>
            <person name="Penin A."/>
            <person name="Logacheva M."/>
        </authorList>
    </citation>
    <scope>NUCLEOTIDE SEQUENCE</scope>
    <source>
        <strain evidence="14">Hsosn_3</strain>
        <tissue evidence="14">Leaf</tissue>
    </source>
</reference>
<proteinExistence type="inferred from homology"/>
<evidence type="ECO:0000256" key="3">
    <source>
        <dbReference type="ARBA" id="ARBA00012191"/>
    </source>
</evidence>
<evidence type="ECO:0000256" key="6">
    <source>
        <dbReference type="ARBA" id="ARBA00022741"/>
    </source>
</evidence>
<keyword evidence="5 11" id="KW-0812">Transmembrane</keyword>
<feature type="transmembrane region" description="Helical" evidence="11">
    <location>
        <begin position="163"/>
        <end position="180"/>
    </location>
</feature>
<evidence type="ECO:0000256" key="2">
    <source>
        <dbReference type="ARBA" id="ARBA00009726"/>
    </source>
</evidence>
<comment type="catalytic activity">
    <reaction evidence="10">
        <text>ATP + H2O + xenobioticSide 1 = ADP + phosphate + xenobioticSide 2.</text>
        <dbReference type="EC" id="7.6.2.2"/>
    </reaction>
</comment>
<dbReference type="PANTHER" id="PTHR24223:SF181">
    <property type="entry name" value="ABC TRANSPORTER C FAMILY MEMBER 3"/>
    <property type="match status" value="1"/>
</dbReference>
<dbReference type="InterPro" id="IPR050173">
    <property type="entry name" value="ABC_transporter_C-like"/>
</dbReference>
<evidence type="ECO:0000259" key="13">
    <source>
        <dbReference type="PROSITE" id="PS50929"/>
    </source>
</evidence>
<dbReference type="Pfam" id="PF00005">
    <property type="entry name" value="ABC_tran"/>
    <property type="match status" value="1"/>
</dbReference>
<evidence type="ECO:0000259" key="12">
    <source>
        <dbReference type="PROSITE" id="PS50893"/>
    </source>
</evidence>
<keyword evidence="9 11" id="KW-0472">Membrane</keyword>
<name>A0AAD8N727_9APIA</name>
<dbReference type="InterPro" id="IPR011527">
    <property type="entry name" value="ABC1_TM_dom"/>
</dbReference>
<evidence type="ECO:0000256" key="9">
    <source>
        <dbReference type="ARBA" id="ARBA00023136"/>
    </source>
</evidence>
<dbReference type="InterPro" id="IPR003593">
    <property type="entry name" value="AAA+_ATPase"/>
</dbReference>
<dbReference type="Gene3D" id="1.20.1560.10">
    <property type="entry name" value="ABC transporter type 1, transmembrane domain"/>
    <property type="match status" value="1"/>
</dbReference>
<feature type="domain" description="ABC transporter" evidence="12">
    <location>
        <begin position="321"/>
        <end position="555"/>
    </location>
</feature>
<reference evidence="14" key="2">
    <citation type="submission" date="2023-05" db="EMBL/GenBank/DDBJ databases">
        <authorList>
            <person name="Schelkunov M.I."/>
        </authorList>
    </citation>
    <scope>NUCLEOTIDE SEQUENCE</scope>
    <source>
        <strain evidence="14">Hsosn_3</strain>
        <tissue evidence="14">Leaf</tissue>
    </source>
</reference>
<feature type="domain" description="ABC transmembrane type-1" evidence="13">
    <location>
        <begin position="139"/>
        <end position="305"/>
    </location>
</feature>
<dbReference type="InterPro" id="IPR044726">
    <property type="entry name" value="ABCC_6TM_D2"/>
</dbReference>
<dbReference type="PANTHER" id="PTHR24223">
    <property type="entry name" value="ATP-BINDING CASSETTE SUB-FAMILY C"/>
    <property type="match status" value="1"/>
</dbReference>
<dbReference type="FunFam" id="3.40.50.300:FF:000163">
    <property type="entry name" value="Multidrug resistance-associated protein member 4"/>
    <property type="match status" value="1"/>
</dbReference>
<feature type="transmembrane region" description="Helical" evidence="11">
    <location>
        <begin position="187"/>
        <end position="206"/>
    </location>
</feature>
<keyword evidence="8 11" id="KW-1133">Transmembrane helix</keyword>
<sequence>MKDGRITQSGKYGEILDSGSDFIELVGAHKTALSALDSLDVGPDSKSSNLGPKGQLVKEEEREKGRVGFSVYWKYITTAYRGALIPVILLSQVLFQVLQIGSNYWMAWATPVSRSVAAPVKIQDSNSALLQNACLHFSPSGRILNRVTSRDQDTVDLDLPNQIGTFAFSVIQLLGIIVVMSQVAWQVFLIFVPVIAICIWLQQYYLPSARELARSFDQEWRFRETNMKLIDGSSRPKFHSFGVREWLTFRLDILSSLTFAFSLVFLISVPHGTIDPSIAGLAVTYGLNLNQLQAWVIWSLCSLENKIISVERMFQYTSIPIDVCNLEVRYAPHLPLVLRGLTCTFEGGRKTGIVGRTGSGKSILIQTIFRIVEPAAGTISIDGINICLLGLHDLRARLSIIHQDPTMFEGTLRSNLDPLGEYTDEQIWEGLNKCQLGDEANNKEGKLDSTVSENGENWSVGQRQLVCLGRLLLKKSKVLVLDEATTSVDTATDNMIQQTLREHFSDSTVLTVAHRITSVLDSDMVLLLNNGLLEEYDSPTKLLMNKTSSFAKLVAEYSVRSNSSFGVRGG</sequence>
<dbReference type="SUPFAM" id="SSF52540">
    <property type="entry name" value="P-loop containing nucleoside triphosphate hydrolases"/>
    <property type="match status" value="1"/>
</dbReference>
<evidence type="ECO:0000256" key="1">
    <source>
        <dbReference type="ARBA" id="ARBA00004141"/>
    </source>
</evidence>
<dbReference type="AlphaFoldDB" id="A0AAD8N727"/>
<dbReference type="EC" id="7.6.2.2" evidence="3"/>
<dbReference type="PROSITE" id="PS50929">
    <property type="entry name" value="ABC_TM1F"/>
    <property type="match status" value="1"/>
</dbReference>
<comment type="subcellular location">
    <subcellularLocation>
        <location evidence="1">Membrane</location>
        <topology evidence="1">Multi-pass membrane protein</topology>
    </subcellularLocation>
</comment>
<protein>
    <recommendedName>
        <fullName evidence="3">ABC-type xenobiotic transporter</fullName>
        <ecNumber evidence="3">7.6.2.2</ecNumber>
    </recommendedName>
</protein>
<dbReference type="EMBL" id="JAUIZM010000002">
    <property type="protein sequence ID" value="KAK1397128.1"/>
    <property type="molecule type" value="Genomic_DNA"/>
</dbReference>
<evidence type="ECO:0000256" key="10">
    <source>
        <dbReference type="ARBA" id="ARBA00034018"/>
    </source>
</evidence>
<comment type="caution">
    <text evidence="14">The sequence shown here is derived from an EMBL/GenBank/DDBJ whole genome shotgun (WGS) entry which is preliminary data.</text>
</comment>
<dbReference type="Gene3D" id="3.40.50.300">
    <property type="entry name" value="P-loop containing nucleotide triphosphate hydrolases"/>
    <property type="match status" value="1"/>
</dbReference>
<evidence type="ECO:0000313" key="15">
    <source>
        <dbReference type="Proteomes" id="UP001237642"/>
    </source>
</evidence>
<feature type="transmembrane region" description="Helical" evidence="11">
    <location>
        <begin position="83"/>
        <end position="106"/>
    </location>
</feature>
<keyword evidence="4" id="KW-0813">Transport</keyword>
<dbReference type="GO" id="GO:0016887">
    <property type="term" value="F:ATP hydrolysis activity"/>
    <property type="evidence" value="ECO:0007669"/>
    <property type="project" value="InterPro"/>
</dbReference>
<evidence type="ECO:0000256" key="7">
    <source>
        <dbReference type="ARBA" id="ARBA00022840"/>
    </source>
</evidence>
<evidence type="ECO:0000313" key="14">
    <source>
        <dbReference type="EMBL" id="KAK1397128.1"/>
    </source>
</evidence>
<dbReference type="Proteomes" id="UP001237642">
    <property type="component" value="Unassembled WGS sequence"/>
</dbReference>
<dbReference type="SMART" id="SM00382">
    <property type="entry name" value="AAA"/>
    <property type="match status" value="1"/>
</dbReference>
<dbReference type="SUPFAM" id="SSF90123">
    <property type="entry name" value="ABC transporter transmembrane region"/>
    <property type="match status" value="1"/>
</dbReference>
<evidence type="ECO:0000256" key="5">
    <source>
        <dbReference type="ARBA" id="ARBA00022692"/>
    </source>
</evidence>
<dbReference type="InterPro" id="IPR027417">
    <property type="entry name" value="P-loop_NTPase"/>
</dbReference>
<dbReference type="GO" id="GO:0005524">
    <property type="term" value="F:ATP binding"/>
    <property type="evidence" value="ECO:0007669"/>
    <property type="project" value="UniProtKB-KW"/>
</dbReference>
<evidence type="ECO:0000256" key="8">
    <source>
        <dbReference type="ARBA" id="ARBA00022989"/>
    </source>
</evidence>
<dbReference type="GO" id="GO:0008559">
    <property type="term" value="F:ABC-type xenobiotic transporter activity"/>
    <property type="evidence" value="ECO:0007669"/>
    <property type="project" value="UniProtKB-EC"/>
</dbReference>
<keyword evidence="6" id="KW-0547">Nucleotide-binding</keyword>
<dbReference type="InterPro" id="IPR003439">
    <property type="entry name" value="ABC_transporter-like_ATP-bd"/>
</dbReference>
<gene>
    <name evidence="14" type="ORF">POM88_006991</name>
</gene>
<comment type="similarity">
    <text evidence="2">Belongs to the ABC transporter superfamily. ABCC family. Conjugate transporter (TC 3.A.1.208) subfamily.</text>
</comment>
<dbReference type="InterPro" id="IPR036640">
    <property type="entry name" value="ABC1_TM_sf"/>
</dbReference>
<dbReference type="CDD" id="cd03244">
    <property type="entry name" value="ABCC_MRP_domain2"/>
    <property type="match status" value="1"/>
</dbReference>
<keyword evidence="7" id="KW-0067">ATP-binding</keyword>
<dbReference type="CDD" id="cd18580">
    <property type="entry name" value="ABC_6TM_ABCC_D2"/>
    <property type="match status" value="1"/>
</dbReference>
<dbReference type="PROSITE" id="PS50893">
    <property type="entry name" value="ABC_TRANSPORTER_2"/>
    <property type="match status" value="1"/>
</dbReference>
<accession>A0AAD8N727</accession>
<evidence type="ECO:0000256" key="4">
    <source>
        <dbReference type="ARBA" id="ARBA00022448"/>
    </source>
</evidence>
<organism evidence="14 15">
    <name type="scientific">Heracleum sosnowskyi</name>
    <dbReference type="NCBI Taxonomy" id="360622"/>
    <lineage>
        <taxon>Eukaryota</taxon>
        <taxon>Viridiplantae</taxon>
        <taxon>Streptophyta</taxon>
        <taxon>Embryophyta</taxon>
        <taxon>Tracheophyta</taxon>
        <taxon>Spermatophyta</taxon>
        <taxon>Magnoliopsida</taxon>
        <taxon>eudicotyledons</taxon>
        <taxon>Gunneridae</taxon>
        <taxon>Pentapetalae</taxon>
        <taxon>asterids</taxon>
        <taxon>campanulids</taxon>
        <taxon>Apiales</taxon>
        <taxon>Apiaceae</taxon>
        <taxon>Apioideae</taxon>
        <taxon>apioid superclade</taxon>
        <taxon>Tordylieae</taxon>
        <taxon>Tordyliinae</taxon>
        <taxon>Heracleum</taxon>
    </lineage>
</organism>
<keyword evidence="15" id="KW-1185">Reference proteome</keyword>